<name>A0ABU8ZGM5_ACIJU</name>
<protein>
    <submittedName>
        <fullName evidence="1">Uncharacterized protein</fullName>
    </submittedName>
</protein>
<evidence type="ECO:0000313" key="1">
    <source>
        <dbReference type="EMBL" id="MEK0252671.1"/>
    </source>
</evidence>
<proteinExistence type="predicted"/>
<accession>A0ABU8ZGM5</accession>
<keyword evidence="2" id="KW-1185">Reference proteome</keyword>
<dbReference type="RefSeq" id="WP_126131904.1">
    <property type="nucleotide sequence ID" value="NZ_JAKSWL010000100.1"/>
</dbReference>
<comment type="caution">
    <text evidence="1">The sequence shown here is derived from an EMBL/GenBank/DDBJ whole genome shotgun (WGS) entry which is preliminary data.</text>
</comment>
<evidence type="ECO:0000313" key="2">
    <source>
        <dbReference type="Proteomes" id="UP001498501"/>
    </source>
</evidence>
<gene>
    <name evidence="1" type="ORF">WM018_09155</name>
</gene>
<reference evidence="1 2" key="1">
    <citation type="submission" date="2024-03" db="EMBL/GenBank/DDBJ databases">
        <title>Cross-transmission of Acinetobacter junii carrying blaOXA-58 in a neonatal intensive care unit.</title>
        <authorList>
            <person name="Bour M."/>
            <person name="Potron A."/>
            <person name="Lecointe D."/>
        </authorList>
    </citation>
    <scope>NUCLEOTIDE SEQUENCE [LARGE SCALE GENOMIC DNA]</scope>
    <source>
        <strain evidence="1 2">21A3096 case 1</strain>
    </source>
</reference>
<organism evidence="1 2">
    <name type="scientific">Acinetobacter junii</name>
    <dbReference type="NCBI Taxonomy" id="40215"/>
    <lineage>
        <taxon>Bacteria</taxon>
        <taxon>Pseudomonadati</taxon>
        <taxon>Pseudomonadota</taxon>
        <taxon>Gammaproteobacteria</taxon>
        <taxon>Moraxellales</taxon>
        <taxon>Moraxellaceae</taxon>
        <taxon>Acinetobacter</taxon>
    </lineage>
</organism>
<sequence>MKKFIFGLVTTTIFASTAQANYGEFYVPPKIYMNIKQSIDYIRENEKTASHLDTQITENNGLVVEKYYYKTSNPRNFIKRLPQSFIVYRLAFRDKLLSYEEHYIQANCKTGDYRLTDTDYNLDGSIFFQTFYEAKFNSKEQKDYIDICKKL</sequence>
<dbReference type="Proteomes" id="UP001498501">
    <property type="component" value="Unassembled WGS sequence"/>
</dbReference>
<dbReference type="EMBL" id="JBBMLE010000029">
    <property type="protein sequence ID" value="MEK0252671.1"/>
    <property type="molecule type" value="Genomic_DNA"/>
</dbReference>